<dbReference type="VEuPathDB" id="FungiDB:HMPREF1541_10473"/>
<dbReference type="GO" id="GO:0005783">
    <property type="term" value="C:endoplasmic reticulum"/>
    <property type="evidence" value="ECO:0007669"/>
    <property type="project" value="TreeGrafter"/>
</dbReference>
<dbReference type="InterPro" id="IPR009305">
    <property type="entry name" value="Mpo1-like"/>
</dbReference>
<keyword evidence="3" id="KW-1185">Reference proteome</keyword>
<keyword evidence="1" id="KW-0812">Transmembrane</keyword>
<protein>
    <recommendedName>
        <fullName evidence="4">DUF962 domain-containing protein</fullName>
    </recommendedName>
</protein>
<keyword evidence="1" id="KW-0472">Membrane</keyword>
<feature type="transmembrane region" description="Helical" evidence="1">
    <location>
        <begin position="21"/>
        <end position="41"/>
    </location>
</feature>
<dbReference type="GeneID" id="19977812"/>
<dbReference type="InParanoid" id="W2S8A9"/>
<reference evidence="2 3" key="1">
    <citation type="submission" date="2013-03" db="EMBL/GenBank/DDBJ databases">
        <title>The Genome Sequence of Phialophora europaea CBS 101466.</title>
        <authorList>
            <consortium name="The Broad Institute Genomics Platform"/>
            <person name="Cuomo C."/>
            <person name="de Hoog S."/>
            <person name="Gorbushina A."/>
            <person name="Walker B."/>
            <person name="Young S.K."/>
            <person name="Zeng Q."/>
            <person name="Gargeya S."/>
            <person name="Fitzgerald M."/>
            <person name="Haas B."/>
            <person name="Abouelleil A."/>
            <person name="Allen A.W."/>
            <person name="Alvarado L."/>
            <person name="Arachchi H.M."/>
            <person name="Berlin A.M."/>
            <person name="Chapman S.B."/>
            <person name="Gainer-Dewar J."/>
            <person name="Goldberg J."/>
            <person name="Griggs A."/>
            <person name="Gujja S."/>
            <person name="Hansen M."/>
            <person name="Howarth C."/>
            <person name="Imamovic A."/>
            <person name="Ireland A."/>
            <person name="Larimer J."/>
            <person name="McCowan C."/>
            <person name="Murphy C."/>
            <person name="Pearson M."/>
            <person name="Poon T.W."/>
            <person name="Priest M."/>
            <person name="Roberts A."/>
            <person name="Saif S."/>
            <person name="Shea T."/>
            <person name="Sisk P."/>
            <person name="Sykes S."/>
            <person name="Wortman J."/>
            <person name="Nusbaum C."/>
            <person name="Birren B."/>
        </authorList>
    </citation>
    <scope>NUCLEOTIDE SEQUENCE [LARGE SCALE GENOMIC DNA]</scope>
    <source>
        <strain evidence="2 3">CBS 101466</strain>
    </source>
</reference>
<evidence type="ECO:0000313" key="3">
    <source>
        <dbReference type="Proteomes" id="UP000030752"/>
    </source>
</evidence>
<dbReference type="PANTHER" id="PTHR28026">
    <property type="entry name" value="DUF962 DOMAIN PROTEIN (AFU_ORTHOLOGUE AFUA_8G05310)"/>
    <property type="match status" value="1"/>
</dbReference>
<feature type="transmembrane region" description="Helical" evidence="1">
    <location>
        <begin position="142"/>
        <end position="161"/>
    </location>
</feature>
<name>W2S8A9_CYPE1</name>
<accession>W2S8A9</accession>
<evidence type="ECO:0000313" key="2">
    <source>
        <dbReference type="EMBL" id="ETN44293.1"/>
    </source>
</evidence>
<feature type="transmembrane region" description="Helical" evidence="1">
    <location>
        <begin position="69"/>
        <end position="93"/>
    </location>
</feature>
<sequence>MSGALDLEKQLRFYGAYHHNPVNIWIHITCVPIILWSFFLLGTNTPPLIQVPEEYQIPYLPPNFGLFSVLAYCVLYVLLEPVAGTALSVLLLASTAWANHLTSTYGMTANYWALGLHVASWVAQFVGHGKFEGRKPALLDNIFQAFFLAPLFVWLELLFMVGYRPDLQQRLEVMVKEDVAKFRASQKVNGKTNGQAVNGHAKTS</sequence>
<feature type="transmembrane region" description="Helical" evidence="1">
    <location>
        <begin position="105"/>
        <end position="122"/>
    </location>
</feature>
<keyword evidence="1" id="KW-1133">Transmembrane helix</keyword>
<dbReference type="GO" id="GO:0046521">
    <property type="term" value="P:sphingoid catabolic process"/>
    <property type="evidence" value="ECO:0007669"/>
    <property type="project" value="TreeGrafter"/>
</dbReference>
<organism evidence="2 3">
    <name type="scientific">Cyphellophora europaea (strain CBS 101466)</name>
    <name type="common">Phialophora europaea</name>
    <dbReference type="NCBI Taxonomy" id="1220924"/>
    <lineage>
        <taxon>Eukaryota</taxon>
        <taxon>Fungi</taxon>
        <taxon>Dikarya</taxon>
        <taxon>Ascomycota</taxon>
        <taxon>Pezizomycotina</taxon>
        <taxon>Eurotiomycetes</taxon>
        <taxon>Chaetothyriomycetidae</taxon>
        <taxon>Chaetothyriales</taxon>
        <taxon>Cyphellophoraceae</taxon>
        <taxon>Cyphellophora</taxon>
    </lineage>
</organism>
<dbReference type="FunCoup" id="W2S8A9">
    <property type="interactions" value="127"/>
</dbReference>
<evidence type="ECO:0008006" key="4">
    <source>
        <dbReference type="Google" id="ProtNLM"/>
    </source>
</evidence>
<proteinExistence type="predicted"/>
<dbReference type="Pfam" id="PF06127">
    <property type="entry name" value="Mpo1-like"/>
    <property type="match status" value="1"/>
</dbReference>
<dbReference type="Proteomes" id="UP000030752">
    <property type="component" value="Unassembled WGS sequence"/>
</dbReference>
<dbReference type="AlphaFoldDB" id="W2S8A9"/>
<dbReference type="OrthoDB" id="2124888at2759"/>
<dbReference type="EMBL" id="KB822715">
    <property type="protein sequence ID" value="ETN44293.1"/>
    <property type="molecule type" value="Genomic_DNA"/>
</dbReference>
<dbReference type="eggNOG" id="KOG3292">
    <property type="taxonomic scope" value="Eukaryota"/>
</dbReference>
<dbReference type="RefSeq" id="XP_008713366.1">
    <property type="nucleotide sequence ID" value="XM_008715144.1"/>
</dbReference>
<dbReference type="HOGENOM" id="CLU_081702_1_1_1"/>
<evidence type="ECO:0000256" key="1">
    <source>
        <dbReference type="SAM" id="Phobius"/>
    </source>
</evidence>
<gene>
    <name evidence="2" type="ORF">HMPREF1541_10473</name>
</gene>
<dbReference type="PANTHER" id="PTHR28026:SF9">
    <property type="entry name" value="2-HYDROXY-PALMITIC ACID DIOXYGENASE MPO1"/>
    <property type="match status" value="1"/>
</dbReference>
<dbReference type="GO" id="GO:0016020">
    <property type="term" value="C:membrane"/>
    <property type="evidence" value="ECO:0007669"/>
    <property type="project" value="GOC"/>
</dbReference>